<reference evidence="2 3" key="1">
    <citation type="submission" date="2019-04" db="EMBL/GenBank/DDBJ databases">
        <authorList>
            <person name="Alioto T."/>
            <person name="Alioto T."/>
        </authorList>
    </citation>
    <scope>NUCLEOTIDE SEQUENCE [LARGE SCALE GENOMIC DNA]</scope>
</reference>
<name>A0A5E4A3N8_MARMO</name>
<protein>
    <submittedName>
        <fullName evidence="2">Uncharacterized protein</fullName>
    </submittedName>
</protein>
<evidence type="ECO:0000313" key="1">
    <source>
        <dbReference type="EMBL" id="KAF7468102.1"/>
    </source>
</evidence>
<dbReference type="AlphaFoldDB" id="A0A5E4A3N8"/>
<dbReference type="Proteomes" id="UP000335636">
    <property type="component" value="Unassembled WGS sequence"/>
</dbReference>
<dbReference type="EMBL" id="CABDUW010000004">
    <property type="protein sequence ID" value="VTJ51526.1"/>
    <property type="molecule type" value="Genomic_DNA"/>
</dbReference>
<accession>A0A5E4A3N8</accession>
<organism evidence="2 3">
    <name type="scientific">Marmota monax</name>
    <name type="common">Woodchuck</name>
    <dbReference type="NCBI Taxonomy" id="9995"/>
    <lineage>
        <taxon>Eukaryota</taxon>
        <taxon>Metazoa</taxon>
        <taxon>Chordata</taxon>
        <taxon>Craniata</taxon>
        <taxon>Vertebrata</taxon>
        <taxon>Euteleostomi</taxon>
        <taxon>Mammalia</taxon>
        <taxon>Eutheria</taxon>
        <taxon>Euarchontoglires</taxon>
        <taxon>Glires</taxon>
        <taxon>Rodentia</taxon>
        <taxon>Sciuromorpha</taxon>
        <taxon>Sciuridae</taxon>
        <taxon>Xerinae</taxon>
        <taxon>Marmotini</taxon>
        <taxon>Marmota</taxon>
    </lineage>
</organism>
<evidence type="ECO:0000313" key="3">
    <source>
        <dbReference type="Proteomes" id="UP000335636"/>
    </source>
</evidence>
<dbReference type="Proteomes" id="UP000662637">
    <property type="component" value="Unassembled WGS sequence"/>
</dbReference>
<evidence type="ECO:0000313" key="2">
    <source>
        <dbReference type="EMBL" id="VTJ51526.1"/>
    </source>
</evidence>
<dbReference type="EMBL" id="WJEC01007786">
    <property type="protein sequence ID" value="KAF7468102.1"/>
    <property type="molecule type" value="Genomic_DNA"/>
</dbReference>
<proteinExistence type="predicted"/>
<reference evidence="1" key="2">
    <citation type="submission" date="2020-08" db="EMBL/GenBank/DDBJ databases">
        <authorList>
            <person name="Shumante A."/>
            <person name="Zimin A.V."/>
            <person name="Puiu D."/>
            <person name="Salzberg S.L."/>
        </authorList>
    </citation>
    <scope>NUCLEOTIDE SEQUENCE</scope>
    <source>
        <strain evidence="1">WC2-LM</strain>
        <tissue evidence="1">Liver</tissue>
    </source>
</reference>
<gene>
    <name evidence="1" type="ORF">GHT09_000188</name>
    <name evidence="2" type="ORF">MONAX_5E003204</name>
</gene>
<keyword evidence="3" id="KW-1185">Reference proteome</keyword>
<sequence length="62" mass="6965">MSYLPSLKPLVKRVKGKFHSNTLGVLKTSSKLKLPANNSSRTGELNPMYSRNLITEAMRSSW</sequence>